<organism evidence="1 2">
    <name type="scientific">Mixta theicola</name>
    <dbReference type="NCBI Taxonomy" id="1458355"/>
    <lineage>
        <taxon>Bacteria</taxon>
        <taxon>Pseudomonadati</taxon>
        <taxon>Pseudomonadota</taxon>
        <taxon>Gammaproteobacteria</taxon>
        <taxon>Enterobacterales</taxon>
        <taxon>Erwiniaceae</taxon>
        <taxon>Mixta</taxon>
    </lineage>
</organism>
<dbReference type="RefSeq" id="WP_103061416.1">
    <property type="nucleotide sequence ID" value="NZ_BSOF01000006.1"/>
</dbReference>
<protein>
    <submittedName>
        <fullName evidence="1">Uncharacterized protein</fullName>
    </submittedName>
</protein>
<dbReference type="Proteomes" id="UP000236345">
    <property type="component" value="Unassembled WGS sequence"/>
</dbReference>
<comment type="caution">
    <text evidence="1">The sequence shown here is derived from an EMBL/GenBank/DDBJ whole genome shotgun (WGS) entry which is preliminary data.</text>
</comment>
<dbReference type="OrthoDB" id="9946779at2"/>
<name>A0A2K1Q4V0_9GAMM</name>
<dbReference type="AlphaFoldDB" id="A0A2K1Q4V0"/>
<dbReference type="EMBL" id="NWUO01000026">
    <property type="protein sequence ID" value="PNS09987.1"/>
    <property type="molecule type" value="Genomic_DNA"/>
</dbReference>
<evidence type="ECO:0000313" key="2">
    <source>
        <dbReference type="Proteomes" id="UP000236345"/>
    </source>
</evidence>
<keyword evidence="2" id="KW-1185">Reference proteome</keyword>
<sequence length="157" mass="18478">MNDLYKLKNPLFTAKDLYKMVRLSLIEHFPYSYDHIGTDEVLTIFINKELIRDFRVENIESERGLTFSGDNYERYKDLTREESGAEHSSAWYVSQVSKWGRNTLANLHDDLAIMRKWLHLTGYMVDNLPTDKFLQQETLTIADAAEERRRADRARLG</sequence>
<gene>
    <name evidence="1" type="ORF">COO59_19865</name>
</gene>
<accession>A0A2K1Q4V0</accession>
<evidence type="ECO:0000313" key="1">
    <source>
        <dbReference type="EMBL" id="PNS09987.1"/>
    </source>
</evidence>
<proteinExistence type="predicted"/>
<reference evidence="2" key="1">
    <citation type="submission" date="2017-09" db="EMBL/GenBank/DDBJ databases">
        <authorList>
            <person name="Palmer M."/>
            <person name="Steenkamp E.T."/>
            <person name="Coetzee M.P."/>
            <person name="Avontuur J.R."/>
            <person name="Van Zyl E."/>
            <person name="Chan W.-Y."/>
            <person name="Blom J."/>
            <person name="Venter S.N."/>
        </authorList>
    </citation>
    <scope>NUCLEOTIDE SEQUENCE [LARGE SCALE GENOMIC DNA]</scope>
    <source>
        <strain evidence="2">QC88-366</strain>
    </source>
</reference>